<dbReference type="RefSeq" id="XP_075099299.1">
    <property type="nucleotide sequence ID" value="XM_075243198.1"/>
</dbReference>
<sequence>MAEEAVRVFQAQFHEDSIPTTFGIMYNVPKMVEMRHNEELIKQPTIEEVKKVVFGLNRESAGGPDSFNGCFFHACWDTIWEDVFDMVRAFFNKFMTHTNLVLLPKKKKVTTF</sequence>
<evidence type="ECO:0000313" key="1">
    <source>
        <dbReference type="Proteomes" id="UP000790787"/>
    </source>
</evidence>
<gene>
    <name evidence="2" type="primary">LOC142176126</name>
</gene>
<accession>A0AC58TQ07</accession>
<protein>
    <submittedName>
        <fullName evidence="2">Uncharacterized protein LOC142176126</fullName>
    </submittedName>
</protein>
<keyword evidence="1" id="KW-1185">Reference proteome</keyword>
<proteinExistence type="predicted"/>
<name>A0AC58TQ07_TOBAC</name>
<dbReference type="Proteomes" id="UP000790787">
    <property type="component" value="Chromosome 22"/>
</dbReference>
<reference evidence="2" key="2">
    <citation type="submission" date="2025-08" db="UniProtKB">
        <authorList>
            <consortium name="RefSeq"/>
        </authorList>
    </citation>
    <scope>IDENTIFICATION</scope>
    <source>
        <tissue evidence="2">Leaf</tissue>
    </source>
</reference>
<reference evidence="1" key="1">
    <citation type="journal article" date="2014" name="Nat. Commun.">
        <title>The tobacco genome sequence and its comparison with those of tomato and potato.</title>
        <authorList>
            <person name="Sierro N."/>
            <person name="Battey J.N."/>
            <person name="Ouadi S."/>
            <person name="Bakaher N."/>
            <person name="Bovet L."/>
            <person name="Willig A."/>
            <person name="Goepfert S."/>
            <person name="Peitsch M.C."/>
            <person name="Ivanov N.V."/>
        </authorList>
    </citation>
    <scope>NUCLEOTIDE SEQUENCE [LARGE SCALE GENOMIC DNA]</scope>
</reference>
<organism evidence="1 2">
    <name type="scientific">Nicotiana tabacum</name>
    <name type="common">Common tobacco</name>
    <dbReference type="NCBI Taxonomy" id="4097"/>
    <lineage>
        <taxon>Eukaryota</taxon>
        <taxon>Viridiplantae</taxon>
        <taxon>Streptophyta</taxon>
        <taxon>Embryophyta</taxon>
        <taxon>Tracheophyta</taxon>
        <taxon>Spermatophyta</taxon>
        <taxon>Magnoliopsida</taxon>
        <taxon>eudicotyledons</taxon>
        <taxon>Gunneridae</taxon>
        <taxon>Pentapetalae</taxon>
        <taxon>asterids</taxon>
        <taxon>lamiids</taxon>
        <taxon>Solanales</taxon>
        <taxon>Solanaceae</taxon>
        <taxon>Nicotianoideae</taxon>
        <taxon>Nicotianeae</taxon>
        <taxon>Nicotiana</taxon>
    </lineage>
</organism>
<evidence type="ECO:0000313" key="2">
    <source>
        <dbReference type="RefSeq" id="XP_075099299.1"/>
    </source>
</evidence>